<dbReference type="Pfam" id="PF13508">
    <property type="entry name" value="Acetyltransf_7"/>
    <property type="match status" value="1"/>
</dbReference>
<keyword evidence="3" id="KW-1185">Reference proteome</keyword>
<dbReference type="SUPFAM" id="SSF55729">
    <property type="entry name" value="Acyl-CoA N-acyltransferases (Nat)"/>
    <property type="match status" value="1"/>
</dbReference>
<dbReference type="GO" id="GO:0016747">
    <property type="term" value="F:acyltransferase activity, transferring groups other than amino-acyl groups"/>
    <property type="evidence" value="ECO:0007669"/>
    <property type="project" value="InterPro"/>
</dbReference>
<dbReference type="Proteomes" id="UP000703269">
    <property type="component" value="Unassembled WGS sequence"/>
</dbReference>
<evidence type="ECO:0000259" key="1">
    <source>
        <dbReference type="PROSITE" id="PS51186"/>
    </source>
</evidence>
<dbReference type="InterPro" id="IPR000182">
    <property type="entry name" value="GNAT_dom"/>
</dbReference>
<accession>A0A9P3GGK8</accession>
<organism evidence="2 3">
    <name type="scientific">Phanerochaete sordida</name>
    <dbReference type="NCBI Taxonomy" id="48140"/>
    <lineage>
        <taxon>Eukaryota</taxon>
        <taxon>Fungi</taxon>
        <taxon>Dikarya</taxon>
        <taxon>Basidiomycota</taxon>
        <taxon>Agaricomycotina</taxon>
        <taxon>Agaricomycetes</taxon>
        <taxon>Polyporales</taxon>
        <taxon>Phanerochaetaceae</taxon>
        <taxon>Phanerochaete</taxon>
    </lineage>
</organism>
<dbReference type="AlphaFoldDB" id="A0A9P3GGK8"/>
<comment type="caution">
    <text evidence="2">The sequence shown here is derived from an EMBL/GenBank/DDBJ whole genome shotgun (WGS) entry which is preliminary data.</text>
</comment>
<dbReference type="PROSITE" id="PS51186">
    <property type="entry name" value="GNAT"/>
    <property type="match status" value="1"/>
</dbReference>
<name>A0A9P3GGK8_9APHY</name>
<dbReference type="InterPro" id="IPR052523">
    <property type="entry name" value="Trichothecene_AcTrans"/>
</dbReference>
<dbReference type="PANTHER" id="PTHR42791">
    <property type="entry name" value="GNAT FAMILY ACETYLTRANSFERASE"/>
    <property type="match status" value="1"/>
</dbReference>
<sequence>MGENVTIRRLVKPTVNELDQIANIKTVTLGVDDSIIRAGTSSDEKLMYEFARSTAAGAAAGAHLYGAFIDHSDRIAGTIAFYGPGVEICGDEVQRSQGFDDFLKNLPSGTLAWWREFLPAYAAVSDATIGFGVKKASWTMNSFGVLPEFRGRGIGRALLEAGEALAREDGIPMIFEAEQKRNIAMYQHFGYSIVGEEHLKGGNGVQDFSLIILRKEFA</sequence>
<protein>
    <submittedName>
        <fullName evidence="2">GNAT family N-acetyltransferase</fullName>
    </submittedName>
</protein>
<proteinExistence type="predicted"/>
<dbReference type="CDD" id="cd04301">
    <property type="entry name" value="NAT_SF"/>
    <property type="match status" value="1"/>
</dbReference>
<evidence type="ECO:0000313" key="3">
    <source>
        <dbReference type="Proteomes" id="UP000703269"/>
    </source>
</evidence>
<dbReference type="InterPro" id="IPR016181">
    <property type="entry name" value="Acyl_CoA_acyltransferase"/>
</dbReference>
<feature type="domain" description="N-acetyltransferase" evidence="1">
    <location>
        <begin position="86"/>
        <end position="215"/>
    </location>
</feature>
<gene>
    <name evidence="2" type="ORF">PsYK624_117990</name>
</gene>
<dbReference type="Gene3D" id="3.40.630.30">
    <property type="match status" value="1"/>
</dbReference>
<dbReference type="PANTHER" id="PTHR42791:SF1">
    <property type="entry name" value="N-ACETYLTRANSFERASE DOMAIN-CONTAINING PROTEIN"/>
    <property type="match status" value="1"/>
</dbReference>
<reference evidence="2 3" key="1">
    <citation type="submission" date="2021-08" db="EMBL/GenBank/DDBJ databases">
        <title>Draft Genome Sequence of Phanerochaete sordida strain YK-624.</title>
        <authorList>
            <person name="Mori T."/>
            <person name="Dohra H."/>
            <person name="Suzuki T."/>
            <person name="Kawagishi H."/>
            <person name="Hirai H."/>
        </authorList>
    </citation>
    <scope>NUCLEOTIDE SEQUENCE [LARGE SCALE GENOMIC DNA]</scope>
    <source>
        <strain evidence="2 3">YK-624</strain>
    </source>
</reference>
<dbReference type="OrthoDB" id="61113at2759"/>
<dbReference type="EMBL" id="BPQB01000050">
    <property type="protein sequence ID" value="GJE95613.1"/>
    <property type="molecule type" value="Genomic_DNA"/>
</dbReference>
<evidence type="ECO:0000313" key="2">
    <source>
        <dbReference type="EMBL" id="GJE95613.1"/>
    </source>
</evidence>